<dbReference type="RefSeq" id="WP_074608605.1">
    <property type="nucleotide sequence ID" value="NZ_FNGY01000005.1"/>
</dbReference>
<dbReference type="PANTHER" id="PTHR43102">
    <property type="entry name" value="SLR1143 PROTEIN"/>
    <property type="match status" value="1"/>
</dbReference>
<name>A0A1G9X0A7_9SPHI</name>
<evidence type="ECO:0000259" key="1">
    <source>
        <dbReference type="Pfam" id="PF01590"/>
    </source>
</evidence>
<dbReference type="Proteomes" id="UP000183200">
    <property type="component" value="Unassembled WGS sequence"/>
</dbReference>
<sequence length="177" mass="19799">METNIGSILIPTDEDARLENLKKYKILYTKTEPIFDQLAALTATMMNVPIAMINFVDRDKVWTKADQSGHVGLEVGREVSLCSLAILNGSVTVFEDLIRNPCLISNPLIAGESGLRFYAAAAITTNEGFRVGVVCIVDKKPRVFKEEDRKKLELIALMVRREMNKRVGIPEFEIQNA</sequence>
<dbReference type="Pfam" id="PF01590">
    <property type="entry name" value="GAF"/>
    <property type="match status" value="1"/>
</dbReference>
<organism evidence="2 3">
    <name type="scientific">Pedobacter steynii</name>
    <dbReference type="NCBI Taxonomy" id="430522"/>
    <lineage>
        <taxon>Bacteria</taxon>
        <taxon>Pseudomonadati</taxon>
        <taxon>Bacteroidota</taxon>
        <taxon>Sphingobacteriia</taxon>
        <taxon>Sphingobacteriales</taxon>
        <taxon>Sphingobacteriaceae</taxon>
        <taxon>Pedobacter</taxon>
    </lineage>
</organism>
<dbReference type="Gene3D" id="3.30.450.40">
    <property type="match status" value="1"/>
</dbReference>
<dbReference type="InterPro" id="IPR029016">
    <property type="entry name" value="GAF-like_dom_sf"/>
</dbReference>
<protein>
    <submittedName>
        <fullName evidence="2">GAF domain-containing protein</fullName>
    </submittedName>
</protein>
<dbReference type="OrthoDB" id="9811889at2"/>
<dbReference type="STRING" id="430522.BFS30_07510"/>
<reference evidence="3" key="1">
    <citation type="submission" date="2016-10" db="EMBL/GenBank/DDBJ databases">
        <authorList>
            <person name="Varghese N."/>
            <person name="Submissions S."/>
        </authorList>
    </citation>
    <scope>NUCLEOTIDE SEQUENCE [LARGE SCALE GENOMIC DNA]</scope>
    <source>
        <strain evidence="3">DSM 19110</strain>
    </source>
</reference>
<dbReference type="EMBL" id="FNGY01000005">
    <property type="protein sequence ID" value="SDM89931.1"/>
    <property type="molecule type" value="Genomic_DNA"/>
</dbReference>
<dbReference type="PANTHER" id="PTHR43102:SF2">
    <property type="entry name" value="GAF DOMAIN-CONTAINING PROTEIN"/>
    <property type="match status" value="1"/>
</dbReference>
<dbReference type="InterPro" id="IPR003018">
    <property type="entry name" value="GAF"/>
</dbReference>
<keyword evidence="3" id="KW-1185">Reference proteome</keyword>
<feature type="domain" description="GAF" evidence="1">
    <location>
        <begin position="32"/>
        <end position="159"/>
    </location>
</feature>
<accession>A0A1G9X0A7</accession>
<gene>
    <name evidence="2" type="ORF">SAMN05421820_105330</name>
</gene>
<dbReference type="AlphaFoldDB" id="A0A1G9X0A7"/>
<proteinExistence type="predicted"/>
<evidence type="ECO:0000313" key="3">
    <source>
        <dbReference type="Proteomes" id="UP000183200"/>
    </source>
</evidence>
<dbReference type="SUPFAM" id="SSF55781">
    <property type="entry name" value="GAF domain-like"/>
    <property type="match status" value="1"/>
</dbReference>
<evidence type="ECO:0000313" key="2">
    <source>
        <dbReference type="EMBL" id="SDM89931.1"/>
    </source>
</evidence>